<dbReference type="GO" id="GO:0000976">
    <property type="term" value="F:transcription cis-regulatory region binding"/>
    <property type="evidence" value="ECO:0007669"/>
    <property type="project" value="TreeGrafter"/>
</dbReference>
<dbReference type="OrthoDB" id="3173376at2"/>
<evidence type="ECO:0000256" key="1">
    <source>
        <dbReference type="ARBA" id="ARBA00023015"/>
    </source>
</evidence>
<gene>
    <name evidence="6" type="ORF">CLV43_105366</name>
</gene>
<dbReference type="PANTHER" id="PTHR30055">
    <property type="entry name" value="HTH-TYPE TRANSCRIPTIONAL REGULATOR RUTR"/>
    <property type="match status" value="1"/>
</dbReference>
<keyword evidence="7" id="KW-1185">Reference proteome</keyword>
<dbReference type="Proteomes" id="UP000239494">
    <property type="component" value="Unassembled WGS sequence"/>
</dbReference>
<organism evidence="6 7">
    <name type="scientific">Umezawaea tangerina</name>
    <dbReference type="NCBI Taxonomy" id="84725"/>
    <lineage>
        <taxon>Bacteria</taxon>
        <taxon>Bacillati</taxon>
        <taxon>Actinomycetota</taxon>
        <taxon>Actinomycetes</taxon>
        <taxon>Pseudonocardiales</taxon>
        <taxon>Pseudonocardiaceae</taxon>
        <taxon>Umezawaea</taxon>
    </lineage>
</organism>
<dbReference type="InterPro" id="IPR050109">
    <property type="entry name" value="HTH-type_TetR-like_transc_reg"/>
</dbReference>
<dbReference type="EMBL" id="PVTF01000005">
    <property type="protein sequence ID" value="PRY41608.1"/>
    <property type="molecule type" value="Genomic_DNA"/>
</dbReference>
<dbReference type="Pfam" id="PF00440">
    <property type="entry name" value="TetR_N"/>
    <property type="match status" value="1"/>
</dbReference>
<sequence>MPTRETRTAYHHGALREELLAACLALIETEGIGAVSLRRVAREAGVSPGAPYHHFPDRAALLNAITAQGYGLLITGMRSAHSAAGTPVEALGAMIEVYVRFAREHTGYARLMYRPELSESTKGPVAEAYAQEGIQLVTDTVVAAQRAGQAPAGDPAPLVAMVWALGAGMAVLAIDGPLDTMSAERGSSITELTAQVSTIFQGMLAAG</sequence>
<dbReference type="PRINTS" id="PR00455">
    <property type="entry name" value="HTHTETR"/>
</dbReference>
<dbReference type="SUPFAM" id="SSF48498">
    <property type="entry name" value="Tetracyclin repressor-like, C-terminal domain"/>
    <property type="match status" value="1"/>
</dbReference>
<dbReference type="InterPro" id="IPR001647">
    <property type="entry name" value="HTH_TetR"/>
</dbReference>
<accession>A0A2T0T7J1</accession>
<dbReference type="Gene3D" id="1.10.357.10">
    <property type="entry name" value="Tetracycline Repressor, domain 2"/>
    <property type="match status" value="1"/>
</dbReference>
<evidence type="ECO:0000259" key="5">
    <source>
        <dbReference type="PROSITE" id="PS50977"/>
    </source>
</evidence>
<dbReference type="InterPro" id="IPR025996">
    <property type="entry name" value="MT1864/Rv1816-like_C"/>
</dbReference>
<evidence type="ECO:0000313" key="6">
    <source>
        <dbReference type="EMBL" id="PRY41608.1"/>
    </source>
</evidence>
<dbReference type="SUPFAM" id="SSF46689">
    <property type="entry name" value="Homeodomain-like"/>
    <property type="match status" value="1"/>
</dbReference>
<feature type="domain" description="HTH tetR-type" evidence="5">
    <location>
        <begin position="13"/>
        <end position="73"/>
    </location>
</feature>
<comment type="caution">
    <text evidence="6">The sequence shown here is derived from an EMBL/GenBank/DDBJ whole genome shotgun (WGS) entry which is preliminary data.</text>
</comment>
<dbReference type="Pfam" id="PF13305">
    <property type="entry name" value="TetR_C_33"/>
    <property type="match status" value="1"/>
</dbReference>
<evidence type="ECO:0000256" key="4">
    <source>
        <dbReference type="PROSITE-ProRule" id="PRU00335"/>
    </source>
</evidence>
<dbReference type="InterPro" id="IPR009057">
    <property type="entry name" value="Homeodomain-like_sf"/>
</dbReference>
<keyword evidence="1" id="KW-0805">Transcription regulation</keyword>
<feature type="DNA-binding region" description="H-T-H motif" evidence="4">
    <location>
        <begin position="36"/>
        <end position="55"/>
    </location>
</feature>
<protein>
    <submittedName>
        <fullName evidence="6">TetR family transcriptional regulator</fullName>
    </submittedName>
</protein>
<keyword evidence="2 4" id="KW-0238">DNA-binding</keyword>
<dbReference type="PANTHER" id="PTHR30055:SF220">
    <property type="entry name" value="TETR-FAMILY REGULATORY PROTEIN"/>
    <property type="match status" value="1"/>
</dbReference>
<dbReference type="AlphaFoldDB" id="A0A2T0T7J1"/>
<evidence type="ECO:0000313" key="7">
    <source>
        <dbReference type="Proteomes" id="UP000239494"/>
    </source>
</evidence>
<dbReference type="InterPro" id="IPR036271">
    <property type="entry name" value="Tet_transcr_reg_TetR-rel_C_sf"/>
</dbReference>
<name>A0A2T0T7J1_9PSEU</name>
<dbReference type="RefSeq" id="WP_106188608.1">
    <property type="nucleotide sequence ID" value="NZ_PVTF01000005.1"/>
</dbReference>
<dbReference type="PROSITE" id="PS50977">
    <property type="entry name" value="HTH_TETR_2"/>
    <property type="match status" value="1"/>
</dbReference>
<dbReference type="GO" id="GO:0003700">
    <property type="term" value="F:DNA-binding transcription factor activity"/>
    <property type="evidence" value="ECO:0007669"/>
    <property type="project" value="TreeGrafter"/>
</dbReference>
<keyword evidence="3" id="KW-0804">Transcription</keyword>
<proteinExistence type="predicted"/>
<reference evidence="6 7" key="1">
    <citation type="submission" date="2018-03" db="EMBL/GenBank/DDBJ databases">
        <title>Genomic Encyclopedia of Archaeal and Bacterial Type Strains, Phase II (KMG-II): from individual species to whole genera.</title>
        <authorList>
            <person name="Goeker M."/>
        </authorList>
    </citation>
    <scope>NUCLEOTIDE SEQUENCE [LARGE SCALE GENOMIC DNA]</scope>
    <source>
        <strain evidence="6 7">DSM 44720</strain>
    </source>
</reference>
<evidence type="ECO:0000256" key="3">
    <source>
        <dbReference type="ARBA" id="ARBA00023163"/>
    </source>
</evidence>
<evidence type="ECO:0000256" key="2">
    <source>
        <dbReference type="ARBA" id="ARBA00023125"/>
    </source>
</evidence>